<evidence type="ECO:0000256" key="4">
    <source>
        <dbReference type="SAM" id="MobiDB-lite"/>
    </source>
</evidence>
<comment type="caution">
    <text evidence="7">The sequence shown here is derived from an EMBL/GenBank/DDBJ whole genome shotgun (WGS) entry which is preliminary data.</text>
</comment>
<dbReference type="Proteomes" id="UP000023152">
    <property type="component" value="Unassembled WGS sequence"/>
</dbReference>
<dbReference type="PROSITE" id="PS00018">
    <property type="entry name" value="EF_HAND_1"/>
    <property type="match status" value="4"/>
</dbReference>
<dbReference type="Gene3D" id="1.10.238.10">
    <property type="entry name" value="EF-hand"/>
    <property type="match status" value="2"/>
</dbReference>
<feature type="domain" description="EF-hand" evidence="6">
    <location>
        <begin position="101"/>
        <end position="136"/>
    </location>
</feature>
<feature type="transmembrane region" description="Helical" evidence="5">
    <location>
        <begin position="439"/>
        <end position="462"/>
    </location>
</feature>
<feature type="compositionally biased region" description="Low complexity" evidence="4">
    <location>
        <begin position="304"/>
        <end position="321"/>
    </location>
</feature>
<proteinExistence type="predicted"/>
<reference evidence="7 8" key="1">
    <citation type="journal article" date="2013" name="Curr. Biol.">
        <title>The Genome of the Foraminiferan Reticulomyxa filosa.</title>
        <authorList>
            <person name="Glockner G."/>
            <person name="Hulsmann N."/>
            <person name="Schleicher M."/>
            <person name="Noegel A.A."/>
            <person name="Eichinger L."/>
            <person name="Gallinger C."/>
            <person name="Pawlowski J."/>
            <person name="Sierra R."/>
            <person name="Euteneuer U."/>
            <person name="Pillet L."/>
            <person name="Moustafa A."/>
            <person name="Platzer M."/>
            <person name="Groth M."/>
            <person name="Szafranski K."/>
            <person name="Schliwa M."/>
        </authorList>
    </citation>
    <scope>NUCLEOTIDE SEQUENCE [LARGE SCALE GENOMIC DNA]</scope>
</reference>
<organism evidence="7 8">
    <name type="scientific">Reticulomyxa filosa</name>
    <dbReference type="NCBI Taxonomy" id="46433"/>
    <lineage>
        <taxon>Eukaryota</taxon>
        <taxon>Sar</taxon>
        <taxon>Rhizaria</taxon>
        <taxon>Retaria</taxon>
        <taxon>Foraminifera</taxon>
        <taxon>Monothalamids</taxon>
        <taxon>Reticulomyxidae</taxon>
        <taxon>Reticulomyxa</taxon>
    </lineage>
</organism>
<dbReference type="InterPro" id="IPR011992">
    <property type="entry name" value="EF-hand-dom_pair"/>
</dbReference>
<sequence length="516" mass="58349">MFRKWDKDGNGEISLEEFREGMKATTKLGDEDIDRIFKNLDADDGRSITIDELVISSAYDALVAVDERLFDMFVEMDENGDGKLDSEELKHAMEKFGIADVDLQRAELILKEIDENGDGKIDYEEFLHALHPTMNELSLTQLVKTRSRGFTLNPNLYDKFFSEAKKSELIKYHFDNELLMGTLHTYHSQKRASEENLSGVAVAGIVTQAERDRNAAEGDDIIVTIRGSVTEEIRIAGNEEHATTTTTTTTKVSDHLADEDSDSNILIIKDDISLPTTSIQNQTITQNNNNDHDHSRDTDLRNEGQSQTKNTSNTNNTGPNPSAVAVAKKRKPTGNYNDAVGEANTFLRDKNLEIQATLGPHKRRSTLGDEMPDYVPPSGQRVANFFGIGKKGGGGARQKKKKKKKIKIEIRVHFVMHALYLMTSFFLQMCQLTKTISIFSFHVPFFYFFIISFIIFFCNVFLGHFRFHFCRPNVTNASQLRHTNNLPLDKFQLKNLKKFLGNKQKSNNIAINQSST</sequence>
<feature type="region of interest" description="Disordered" evidence="4">
    <location>
        <begin position="282"/>
        <end position="337"/>
    </location>
</feature>
<dbReference type="Pfam" id="PF13499">
    <property type="entry name" value="EF-hand_7"/>
    <property type="match status" value="1"/>
</dbReference>
<dbReference type="Pfam" id="PF00036">
    <property type="entry name" value="EF-hand_1"/>
    <property type="match status" value="1"/>
</dbReference>
<dbReference type="OrthoDB" id="6572480at2759"/>
<dbReference type="PANTHER" id="PTHR34524">
    <property type="entry name" value="CALCYPHOSIN"/>
    <property type="match status" value="1"/>
</dbReference>
<dbReference type="AlphaFoldDB" id="X6LUD2"/>
<evidence type="ECO:0000313" key="8">
    <source>
        <dbReference type="Proteomes" id="UP000023152"/>
    </source>
</evidence>
<feature type="domain" description="EF-hand" evidence="6">
    <location>
        <begin position="1"/>
        <end position="28"/>
    </location>
</feature>
<dbReference type="GO" id="GO:0005509">
    <property type="term" value="F:calcium ion binding"/>
    <property type="evidence" value="ECO:0007669"/>
    <property type="project" value="InterPro"/>
</dbReference>
<name>X6LUD2_RETFI</name>
<keyword evidence="2" id="KW-0677">Repeat</keyword>
<keyword evidence="3" id="KW-0106">Calcium</keyword>
<evidence type="ECO:0000256" key="1">
    <source>
        <dbReference type="ARBA" id="ARBA00022723"/>
    </source>
</evidence>
<dbReference type="SMART" id="SM00054">
    <property type="entry name" value="EFh"/>
    <property type="match status" value="3"/>
</dbReference>
<dbReference type="SUPFAM" id="SSF47473">
    <property type="entry name" value="EF-hand"/>
    <property type="match status" value="1"/>
</dbReference>
<dbReference type="PANTHER" id="PTHR34524:SF6">
    <property type="entry name" value="CALCYPHOSINE LIKE"/>
    <property type="match status" value="1"/>
</dbReference>
<evidence type="ECO:0000256" key="3">
    <source>
        <dbReference type="ARBA" id="ARBA00022837"/>
    </source>
</evidence>
<dbReference type="EMBL" id="ASPP01028025">
    <property type="protein sequence ID" value="ETO05528.1"/>
    <property type="molecule type" value="Genomic_DNA"/>
</dbReference>
<keyword evidence="7" id="KW-0418">Kinase</keyword>
<keyword evidence="5" id="KW-0812">Transmembrane</keyword>
<dbReference type="InterPro" id="IPR002048">
    <property type="entry name" value="EF_hand_dom"/>
</dbReference>
<protein>
    <submittedName>
        <fullName evidence="7">Protein kinase domain containing protein</fullName>
    </submittedName>
</protein>
<evidence type="ECO:0000256" key="5">
    <source>
        <dbReference type="SAM" id="Phobius"/>
    </source>
</evidence>
<keyword evidence="5" id="KW-0472">Membrane</keyword>
<dbReference type="CDD" id="cd00051">
    <property type="entry name" value="EFh"/>
    <property type="match status" value="1"/>
</dbReference>
<gene>
    <name evidence="7" type="ORF">RFI_31870</name>
</gene>
<keyword evidence="1" id="KW-0479">Metal-binding</keyword>
<feature type="domain" description="EF-hand" evidence="6">
    <location>
        <begin position="64"/>
        <end position="99"/>
    </location>
</feature>
<keyword evidence="5" id="KW-1133">Transmembrane helix</keyword>
<keyword evidence="8" id="KW-1185">Reference proteome</keyword>
<evidence type="ECO:0000313" key="7">
    <source>
        <dbReference type="EMBL" id="ETO05528.1"/>
    </source>
</evidence>
<evidence type="ECO:0000256" key="2">
    <source>
        <dbReference type="ARBA" id="ARBA00022737"/>
    </source>
</evidence>
<accession>X6LUD2</accession>
<feature type="transmembrane region" description="Helical" evidence="5">
    <location>
        <begin position="408"/>
        <end position="427"/>
    </location>
</feature>
<dbReference type="InterPro" id="IPR051581">
    <property type="entry name" value="Ca-bind"/>
</dbReference>
<dbReference type="GO" id="GO:0016301">
    <property type="term" value="F:kinase activity"/>
    <property type="evidence" value="ECO:0007669"/>
    <property type="project" value="UniProtKB-KW"/>
</dbReference>
<keyword evidence="7" id="KW-0808">Transferase</keyword>
<dbReference type="PROSITE" id="PS50222">
    <property type="entry name" value="EF_HAND_2"/>
    <property type="match status" value="3"/>
</dbReference>
<dbReference type="InterPro" id="IPR018247">
    <property type="entry name" value="EF_Hand_1_Ca_BS"/>
</dbReference>
<evidence type="ECO:0000259" key="6">
    <source>
        <dbReference type="PROSITE" id="PS50222"/>
    </source>
</evidence>
<feature type="compositionally biased region" description="Basic and acidic residues" evidence="4">
    <location>
        <begin position="290"/>
        <end position="302"/>
    </location>
</feature>